<sequence length="157" mass="18082">MGGRMIYSLKISITFILLVTLIGCNTNNNNNSLEDDKHVELTEISTSELDQSPSNQVKRRLSKHDGITSINAVNTSKTLIIAIEFHHNKRFNLTDLRKKYKKEIEKIVPNLDVELSTDKKLVFELDELEKKIEDNSITPKKLMKKVKQLTKLMKEQT</sequence>
<proteinExistence type="predicted"/>
<accession>A0ABW3LL30</accession>
<dbReference type="PROSITE" id="PS51257">
    <property type="entry name" value="PROKAR_LIPOPROTEIN"/>
    <property type="match status" value="1"/>
</dbReference>
<keyword evidence="2" id="KW-1185">Reference proteome</keyword>
<protein>
    <recommendedName>
        <fullName evidence="3">Sporulation protein</fullName>
    </recommendedName>
</protein>
<dbReference type="EMBL" id="JBHTKJ010000030">
    <property type="protein sequence ID" value="MFD1039047.1"/>
    <property type="molecule type" value="Genomic_DNA"/>
</dbReference>
<organism evidence="1 2">
    <name type="scientific">Virgibacillus byunsanensis</name>
    <dbReference type="NCBI Taxonomy" id="570945"/>
    <lineage>
        <taxon>Bacteria</taxon>
        <taxon>Bacillati</taxon>
        <taxon>Bacillota</taxon>
        <taxon>Bacilli</taxon>
        <taxon>Bacillales</taxon>
        <taxon>Bacillaceae</taxon>
        <taxon>Virgibacillus</taxon>
    </lineage>
</organism>
<evidence type="ECO:0008006" key="3">
    <source>
        <dbReference type="Google" id="ProtNLM"/>
    </source>
</evidence>
<evidence type="ECO:0000313" key="1">
    <source>
        <dbReference type="EMBL" id="MFD1039047.1"/>
    </source>
</evidence>
<name>A0ABW3LL30_9BACI</name>
<gene>
    <name evidence="1" type="ORF">ACFQ3N_11700</name>
</gene>
<evidence type="ECO:0000313" key="2">
    <source>
        <dbReference type="Proteomes" id="UP001597040"/>
    </source>
</evidence>
<dbReference type="Proteomes" id="UP001597040">
    <property type="component" value="Unassembled WGS sequence"/>
</dbReference>
<reference evidence="2" key="1">
    <citation type="journal article" date="2019" name="Int. J. Syst. Evol. Microbiol.">
        <title>The Global Catalogue of Microorganisms (GCM) 10K type strain sequencing project: providing services to taxonomists for standard genome sequencing and annotation.</title>
        <authorList>
            <consortium name="The Broad Institute Genomics Platform"/>
            <consortium name="The Broad Institute Genome Sequencing Center for Infectious Disease"/>
            <person name="Wu L."/>
            <person name="Ma J."/>
        </authorList>
    </citation>
    <scope>NUCLEOTIDE SEQUENCE [LARGE SCALE GENOMIC DNA]</scope>
    <source>
        <strain evidence="2">CCUG 56754</strain>
    </source>
</reference>
<comment type="caution">
    <text evidence="1">The sequence shown here is derived from an EMBL/GenBank/DDBJ whole genome shotgun (WGS) entry which is preliminary data.</text>
</comment>